<evidence type="ECO:0000256" key="3">
    <source>
        <dbReference type="ARBA" id="ARBA00009960"/>
    </source>
</evidence>
<protein>
    <recommendedName>
        <fullName evidence="4">NADH dehydrogenase [ubiquinone] 1 alpha subcomplex subunit 1</fullName>
    </recommendedName>
</protein>
<dbReference type="PANTHER" id="PTHR17098:SF2">
    <property type="entry name" value="NADH DEHYDROGENASE [UBIQUINONE] 1 ALPHA SUBCOMPLEX SUBUNIT 1"/>
    <property type="match status" value="1"/>
</dbReference>
<evidence type="ECO:0000256" key="2">
    <source>
        <dbReference type="ARBA" id="ARBA00004298"/>
    </source>
</evidence>
<evidence type="ECO:0000256" key="11">
    <source>
        <dbReference type="ARBA" id="ARBA00023128"/>
    </source>
</evidence>
<dbReference type="Proteomes" id="UP000197138">
    <property type="component" value="Unassembled WGS sequence"/>
</dbReference>
<name>A0A218X9M0_PUNGR</name>
<comment type="caution">
    <text evidence="14">The sequence shown here is derived from an EMBL/GenBank/DDBJ whole genome shotgun (WGS) entry which is preliminary data.</text>
</comment>
<proteinExistence type="inferred from homology"/>
<dbReference type="AlphaFoldDB" id="A0A218X9M0"/>
<comment type="similarity">
    <text evidence="3">Belongs to the complex I NDUFA1 subunit family.</text>
</comment>
<gene>
    <name evidence="14" type="ORF">CDL15_Pgr007632</name>
</gene>
<evidence type="ECO:0000256" key="9">
    <source>
        <dbReference type="ARBA" id="ARBA00022982"/>
    </source>
</evidence>
<reference evidence="15" key="1">
    <citation type="journal article" date="2017" name="Plant J.">
        <title>The pomegranate (Punica granatum L.) genome and the genomics of punicalagin biosynthesis.</title>
        <authorList>
            <person name="Qin G."/>
            <person name="Xu C."/>
            <person name="Ming R."/>
            <person name="Tang H."/>
            <person name="Guyot R."/>
            <person name="Kramer E.M."/>
            <person name="Hu Y."/>
            <person name="Yi X."/>
            <person name="Qi Y."/>
            <person name="Xu X."/>
            <person name="Gao Z."/>
            <person name="Pan H."/>
            <person name="Jian J."/>
            <person name="Tian Y."/>
            <person name="Yue Z."/>
            <person name="Xu Y."/>
        </authorList>
    </citation>
    <scope>NUCLEOTIDE SEQUENCE [LARGE SCALE GENOMIC DNA]</scope>
    <source>
        <strain evidence="15">cv. Dabenzi</strain>
    </source>
</reference>
<evidence type="ECO:0000256" key="5">
    <source>
        <dbReference type="ARBA" id="ARBA00022448"/>
    </source>
</evidence>
<evidence type="ECO:0000256" key="10">
    <source>
        <dbReference type="ARBA" id="ARBA00022989"/>
    </source>
</evidence>
<feature type="transmembrane region" description="Helical" evidence="13">
    <location>
        <begin position="89"/>
        <end position="117"/>
    </location>
</feature>
<dbReference type="EMBL" id="MTKT01002214">
    <property type="protein sequence ID" value="OWM81594.1"/>
    <property type="molecule type" value="Genomic_DNA"/>
</dbReference>
<dbReference type="GO" id="GO:0005743">
    <property type="term" value="C:mitochondrial inner membrane"/>
    <property type="evidence" value="ECO:0007669"/>
    <property type="project" value="UniProtKB-SubCell"/>
</dbReference>
<dbReference type="InterPro" id="IPR017384">
    <property type="entry name" value="NADH_Ub_cplx-1_asu_su-1"/>
</dbReference>
<evidence type="ECO:0000256" key="8">
    <source>
        <dbReference type="ARBA" id="ARBA00022792"/>
    </source>
</evidence>
<sequence length="156" mass="17524">MFLNDTILLHTIHPRIMFGIFWHSGPDLICWAGQAVLLFFFFLGGVLGWCVGGKNALAASIIAIAATCERQRSRRRRRRRTEEREAKAMTLAWLEAALPLGIIAGMLCIMGNAQYFIHKAAHGRPKHIGNDMWDVTMERRDKKLMELASASSSPSN</sequence>
<keyword evidence="7 13" id="KW-0812">Transmembrane</keyword>
<evidence type="ECO:0000256" key="13">
    <source>
        <dbReference type="SAM" id="Phobius"/>
    </source>
</evidence>
<feature type="transmembrane region" description="Helical" evidence="13">
    <location>
        <begin position="20"/>
        <end position="40"/>
    </location>
</feature>
<evidence type="ECO:0000256" key="7">
    <source>
        <dbReference type="ARBA" id="ARBA00022692"/>
    </source>
</evidence>
<evidence type="ECO:0000256" key="1">
    <source>
        <dbReference type="ARBA" id="ARBA00003195"/>
    </source>
</evidence>
<evidence type="ECO:0000313" key="14">
    <source>
        <dbReference type="EMBL" id="OWM81594.1"/>
    </source>
</evidence>
<evidence type="ECO:0000256" key="4">
    <source>
        <dbReference type="ARBA" id="ARBA00016392"/>
    </source>
</evidence>
<keyword evidence="11" id="KW-0496">Mitochondrion</keyword>
<feature type="transmembrane region" description="Helical" evidence="13">
    <location>
        <begin position="46"/>
        <end position="68"/>
    </location>
</feature>
<comment type="subcellular location">
    <subcellularLocation>
        <location evidence="2">Mitochondrion inner membrane</location>
        <topology evidence="2">Single-pass membrane protein</topology>
        <orientation evidence="2">Matrix side</orientation>
    </subcellularLocation>
</comment>
<dbReference type="Pfam" id="PF15879">
    <property type="entry name" value="MWFE"/>
    <property type="match status" value="1"/>
</dbReference>
<evidence type="ECO:0000313" key="15">
    <source>
        <dbReference type="Proteomes" id="UP000197138"/>
    </source>
</evidence>
<evidence type="ECO:0000256" key="6">
    <source>
        <dbReference type="ARBA" id="ARBA00022660"/>
    </source>
</evidence>
<keyword evidence="6" id="KW-0679">Respiratory chain</keyword>
<organism evidence="14 15">
    <name type="scientific">Punica granatum</name>
    <name type="common">Pomegranate</name>
    <dbReference type="NCBI Taxonomy" id="22663"/>
    <lineage>
        <taxon>Eukaryota</taxon>
        <taxon>Viridiplantae</taxon>
        <taxon>Streptophyta</taxon>
        <taxon>Embryophyta</taxon>
        <taxon>Tracheophyta</taxon>
        <taxon>Spermatophyta</taxon>
        <taxon>Magnoliopsida</taxon>
        <taxon>eudicotyledons</taxon>
        <taxon>Gunneridae</taxon>
        <taxon>Pentapetalae</taxon>
        <taxon>rosids</taxon>
        <taxon>malvids</taxon>
        <taxon>Myrtales</taxon>
        <taxon>Lythraceae</taxon>
        <taxon>Punica</taxon>
    </lineage>
</organism>
<accession>A0A218X9M0</accession>
<dbReference type="PANTHER" id="PTHR17098">
    <property type="entry name" value="NADH-UBIQUINONE OXIDOREDUCTASE MWFE SUBUNIT"/>
    <property type="match status" value="1"/>
</dbReference>
<keyword evidence="12 13" id="KW-0472">Membrane</keyword>
<keyword evidence="8" id="KW-0999">Mitochondrion inner membrane</keyword>
<keyword evidence="5" id="KW-0813">Transport</keyword>
<evidence type="ECO:0000256" key="12">
    <source>
        <dbReference type="ARBA" id="ARBA00023136"/>
    </source>
</evidence>
<keyword evidence="9" id="KW-0249">Electron transport</keyword>
<keyword evidence="10 13" id="KW-1133">Transmembrane helix</keyword>
<comment type="function">
    <text evidence="1">Accessory subunit of the mitochondrial membrane respiratory chain NADH dehydrogenase (Complex I), that is believed not to be involved in catalysis. Complex I functions in the transfer of electrons from NADH to the respiratory chain. The immediate electron acceptor for the enzyme is believed to be ubiquinone.</text>
</comment>